<dbReference type="InterPro" id="IPR016047">
    <property type="entry name" value="M23ase_b-sheet_dom"/>
</dbReference>
<keyword evidence="1" id="KW-0175">Coiled coil</keyword>
<organism evidence="5 6">
    <name type="scientific">Fulvimonas yonginensis</name>
    <dbReference type="NCBI Taxonomy" id="1495200"/>
    <lineage>
        <taxon>Bacteria</taxon>
        <taxon>Pseudomonadati</taxon>
        <taxon>Pseudomonadota</taxon>
        <taxon>Gammaproteobacteria</taxon>
        <taxon>Lysobacterales</taxon>
        <taxon>Rhodanobacteraceae</taxon>
        <taxon>Fulvimonas</taxon>
    </lineage>
</organism>
<gene>
    <name evidence="5" type="ORF">WAT24_08175</name>
</gene>
<keyword evidence="3" id="KW-0732">Signal</keyword>
<evidence type="ECO:0000256" key="2">
    <source>
        <dbReference type="SAM" id="MobiDB-lite"/>
    </source>
</evidence>
<keyword evidence="6" id="KW-1185">Reference proteome</keyword>
<dbReference type="Pfam" id="PF01551">
    <property type="entry name" value="Peptidase_M23"/>
    <property type="match status" value="1"/>
</dbReference>
<evidence type="ECO:0000256" key="3">
    <source>
        <dbReference type="SAM" id="SignalP"/>
    </source>
</evidence>
<feature type="coiled-coil region" evidence="1">
    <location>
        <begin position="26"/>
        <end position="116"/>
    </location>
</feature>
<feature type="region of interest" description="Disordered" evidence="2">
    <location>
        <begin position="250"/>
        <end position="273"/>
    </location>
</feature>
<evidence type="ECO:0000256" key="1">
    <source>
        <dbReference type="SAM" id="Coils"/>
    </source>
</evidence>
<name>A0ABU8JB21_9GAMM</name>
<dbReference type="PANTHER" id="PTHR21666">
    <property type="entry name" value="PEPTIDASE-RELATED"/>
    <property type="match status" value="1"/>
</dbReference>
<dbReference type="InterPro" id="IPR011055">
    <property type="entry name" value="Dup_hybrid_motif"/>
</dbReference>
<dbReference type="SUPFAM" id="SSF51261">
    <property type="entry name" value="Duplicated hybrid motif"/>
    <property type="match status" value="1"/>
</dbReference>
<feature type="signal peptide" evidence="3">
    <location>
        <begin position="1"/>
        <end position="26"/>
    </location>
</feature>
<dbReference type="InterPro" id="IPR050570">
    <property type="entry name" value="Cell_wall_metabolism_enzyme"/>
</dbReference>
<evidence type="ECO:0000313" key="5">
    <source>
        <dbReference type="EMBL" id="MEI7036730.1"/>
    </source>
</evidence>
<dbReference type="Proteomes" id="UP001381174">
    <property type="component" value="Unassembled WGS sequence"/>
</dbReference>
<evidence type="ECO:0000313" key="6">
    <source>
        <dbReference type="Proteomes" id="UP001381174"/>
    </source>
</evidence>
<dbReference type="Gene3D" id="6.10.250.3150">
    <property type="match status" value="1"/>
</dbReference>
<evidence type="ECO:0000259" key="4">
    <source>
        <dbReference type="Pfam" id="PF01551"/>
    </source>
</evidence>
<protein>
    <submittedName>
        <fullName evidence="5">Peptidoglycan DD-metalloendopeptidase family protein</fullName>
    </submittedName>
</protein>
<reference evidence="5 6" key="1">
    <citation type="journal article" date="2014" name="Int. J. Syst. Evol. Microbiol.">
        <title>Fulvimonas yonginensis sp. nov., isolated from greenhouse soil, and emended description of the genus Fulvimonas.</title>
        <authorList>
            <person name="Ahn J.H."/>
            <person name="Kim S.J."/>
            <person name="Weon H.Y."/>
            <person name="Hong S.B."/>
            <person name="Seok S.J."/>
            <person name="Kwon S.W."/>
        </authorList>
    </citation>
    <scope>NUCLEOTIDE SEQUENCE [LARGE SCALE GENOMIC DNA]</scope>
    <source>
        <strain evidence="5 6">KACC 16952</strain>
    </source>
</reference>
<dbReference type="RefSeq" id="WP_336807356.1">
    <property type="nucleotide sequence ID" value="NZ_JBBBNY010000004.1"/>
</dbReference>
<feature type="chain" id="PRO_5045766200" evidence="3">
    <location>
        <begin position="27"/>
        <end position="390"/>
    </location>
</feature>
<dbReference type="Gene3D" id="2.70.70.10">
    <property type="entry name" value="Glucose Permease (Domain IIA)"/>
    <property type="match status" value="1"/>
</dbReference>
<feature type="domain" description="M23ase beta-sheet core" evidence="4">
    <location>
        <begin position="291"/>
        <end position="382"/>
    </location>
</feature>
<feature type="compositionally biased region" description="Low complexity" evidence="2">
    <location>
        <begin position="257"/>
        <end position="266"/>
    </location>
</feature>
<dbReference type="CDD" id="cd12797">
    <property type="entry name" value="M23_peptidase"/>
    <property type="match status" value="1"/>
</dbReference>
<accession>A0ABU8JB21</accession>
<comment type="caution">
    <text evidence="5">The sequence shown here is derived from an EMBL/GenBank/DDBJ whole genome shotgun (WGS) entry which is preliminary data.</text>
</comment>
<dbReference type="PANTHER" id="PTHR21666:SF270">
    <property type="entry name" value="MUREIN HYDROLASE ACTIVATOR ENVC"/>
    <property type="match status" value="1"/>
</dbReference>
<proteinExistence type="predicted"/>
<dbReference type="EMBL" id="JBBBNY010000004">
    <property type="protein sequence ID" value="MEI7036730.1"/>
    <property type="molecule type" value="Genomic_DNA"/>
</dbReference>
<sequence>MHPPYARALAFLLALLALALPPTTRAQDSARRQAEAKQQLAELRSKMEALAREQAQTAARRDQANAELARQAQALSEAVRALREADAALAAKQQELARLQQERATLDQRLAGQRAAIAELLRAAYTLGRGSDLRLLLGDQDLAQIARALAYSKYFQQDRAQRVTELMGELGRLQDLEAQIGAEQQALAATRAERADKAQALAAQRASQQKLAAQVDAKYKDEAQRLAAMKQNAQSLDRLVDKLQRAIDEAAREAQRSARPNPAAPGRAGGKADIRGNLPWPAAGEVVSYGNGVLIKAAAGSEVHAVARGRVVYAAFLRGYGLLLILNHGDGWLSMYGNNESLLHGVGDQVEAGQAVGTASPLTGVNTGVYFELRHNNKPVDPRSWLARRR</sequence>